<dbReference type="EMBL" id="BBJU01000038">
    <property type="protein sequence ID" value="GAK73406.1"/>
    <property type="molecule type" value="Genomic_DNA"/>
</dbReference>
<reference evidence="2 3" key="1">
    <citation type="submission" date="2014-08" db="EMBL/GenBank/DDBJ databases">
        <title>Whole genome shotgun sequence of Rhizobium rubi NBRC 13261.</title>
        <authorList>
            <person name="Katano-Makiyama Y."/>
            <person name="Hosoyama A."/>
            <person name="Hashimoto M."/>
            <person name="Hosoyama Y."/>
            <person name="Noguchi M."/>
            <person name="Tsuchikane K."/>
            <person name="Uohara A."/>
            <person name="Ohji S."/>
            <person name="Ichikawa N."/>
            <person name="Kimura A."/>
            <person name="Yamazoe A."/>
            <person name="Fujita N."/>
        </authorList>
    </citation>
    <scope>NUCLEOTIDE SEQUENCE [LARGE SCALE GENOMIC DNA]</scope>
    <source>
        <strain evidence="2 3">NBRC 13261</strain>
    </source>
</reference>
<proteinExistence type="predicted"/>
<evidence type="ECO:0000259" key="1">
    <source>
        <dbReference type="Pfam" id="PF01402"/>
    </source>
</evidence>
<dbReference type="Pfam" id="PF01402">
    <property type="entry name" value="RHH_1"/>
    <property type="match status" value="1"/>
</dbReference>
<accession>A0A081D3B0</accession>
<dbReference type="Proteomes" id="UP000028701">
    <property type="component" value="Unassembled WGS sequence"/>
</dbReference>
<dbReference type="GO" id="GO:0006355">
    <property type="term" value="P:regulation of DNA-templated transcription"/>
    <property type="evidence" value="ECO:0007669"/>
    <property type="project" value="InterPro"/>
</dbReference>
<dbReference type="AlphaFoldDB" id="A0A081D3B0"/>
<sequence>MRDELRTAGSDDFLLIYKYQHRALENKGLQNRANQRLHVTMTRKMIESRRTEDVRKNVAAHRARLAAAGQVALNTYVPGELIEAIDKLKEQRGVQSRAPIIEEALRFYIENAPRA</sequence>
<evidence type="ECO:0000313" key="2">
    <source>
        <dbReference type="EMBL" id="GAK73406.1"/>
    </source>
</evidence>
<dbReference type="InterPro" id="IPR002145">
    <property type="entry name" value="CopG"/>
</dbReference>
<feature type="domain" description="Ribbon-helix-helix protein CopG" evidence="1">
    <location>
        <begin position="76"/>
        <end position="111"/>
    </location>
</feature>
<evidence type="ECO:0000313" key="3">
    <source>
        <dbReference type="Proteomes" id="UP000028701"/>
    </source>
</evidence>
<protein>
    <recommendedName>
        <fullName evidence="1">Ribbon-helix-helix protein CopG domain-containing protein</fullName>
    </recommendedName>
</protein>
<comment type="caution">
    <text evidence="2">The sequence shown here is derived from an EMBL/GenBank/DDBJ whole genome shotgun (WGS) entry which is preliminary data.</text>
</comment>
<name>A0A081D3B0_9HYPH</name>
<gene>
    <name evidence="2" type="ORF">RRU01S_38_00100</name>
</gene>
<organism evidence="2 3">
    <name type="scientific">Agrobacterium rubi TR3 = NBRC 13261</name>
    <dbReference type="NCBI Taxonomy" id="1368415"/>
    <lineage>
        <taxon>Bacteria</taxon>
        <taxon>Pseudomonadati</taxon>
        <taxon>Pseudomonadota</taxon>
        <taxon>Alphaproteobacteria</taxon>
        <taxon>Hyphomicrobiales</taxon>
        <taxon>Rhizobiaceae</taxon>
        <taxon>Rhizobium/Agrobacterium group</taxon>
        <taxon>Agrobacterium</taxon>
    </lineage>
</organism>
<dbReference type="RefSeq" id="WP_234936259.1">
    <property type="nucleotide sequence ID" value="NZ_BBJU01000038.1"/>
</dbReference>